<dbReference type="InterPro" id="IPR045851">
    <property type="entry name" value="AMP-bd_C_sf"/>
</dbReference>
<dbReference type="InterPro" id="IPR010080">
    <property type="entry name" value="Thioester_reductase-like_dom"/>
</dbReference>
<evidence type="ECO:0000256" key="1">
    <source>
        <dbReference type="ARBA" id="ARBA00022450"/>
    </source>
</evidence>
<protein>
    <recommendedName>
        <fullName evidence="3">Carrier domain-containing protein</fullName>
    </recommendedName>
</protein>
<comment type="caution">
    <text evidence="4">The sequence shown here is derived from an EMBL/GenBank/DDBJ whole genome shotgun (WGS) entry which is preliminary data.</text>
</comment>
<dbReference type="InterPro" id="IPR036291">
    <property type="entry name" value="NAD(P)-bd_dom_sf"/>
</dbReference>
<dbReference type="PANTHER" id="PTHR44845">
    <property type="entry name" value="CARRIER DOMAIN-CONTAINING PROTEIN"/>
    <property type="match status" value="1"/>
</dbReference>
<dbReference type="Gene3D" id="3.30.300.30">
    <property type="match status" value="1"/>
</dbReference>
<keyword evidence="2" id="KW-0597">Phosphoprotein</keyword>
<dbReference type="PROSITE" id="PS50075">
    <property type="entry name" value="CARRIER"/>
    <property type="match status" value="1"/>
</dbReference>
<dbReference type="CDD" id="cd05235">
    <property type="entry name" value="SDR_e1"/>
    <property type="match status" value="1"/>
</dbReference>
<evidence type="ECO:0000313" key="4">
    <source>
        <dbReference type="EMBL" id="GAA3620780.1"/>
    </source>
</evidence>
<dbReference type="InterPro" id="IPR009081">
    <property type="entry name" value="PP-bd_ACP"/>
</dbReference>
<reference evidence="5" key="1">
    <citation type="journal article" date="2019" name="Int. J. Syst. Evol. Microbiol.">
        <title>The Global Catalogue of Microorganisms (GCM) 10K type strain sequencing project: providing services to taxonomists for standard genome sequencing and annotation.</title>
        <authorList>
            <consortium name="The Broad Institute Genomics Platform"/>
            <consortium name="The Broad Institute Genome Sequencing Center for Infectious Disease"/>
            <person name="Wu L."/>
            <person name="Ma J."/>
        </authorList>
    </citation>
    <scope>NUCLEOTIDE SEQUENCE [LARGE SCALE GENOMIC DNA]</scope>
    <source>
        <strain evidence="5">JCM 16902</strain>
    </source>
</reference>
<dbReference type="Pfam" id="PF13193">
    <property type="entry name" value="AMP-binding_C"/>
    <property type="match status" value="1"/>
</dbReference>
<evidence type="ECO:0000256" key="2">
    <source>
        <dbReference type="ARBA" id="ARBA00022553"/>
    </source>
</evidence>
<accession>A0ABP6ZVF7</accession>
<dbReference type="InterPro" id="IPR010071">
    <property type="entry name" value="AA_adenyl_dom"/>
</dbReference>
<dbReference type="Gene3D" id="1.10.1200.10">
    <property type="entry name" value="ACP-like"/>
    <property type="match status" value="1"/>
</dbReference>
<evidence type="ECO:0000259" key="3">
    <source>
        <dbReference type="PROSITE" id="PS50075"/>
    </source>
</evidence>
<dbReference type="InterPro" id="IPR006162">
    <property type="entry name" value="Ppantetheine_attach_site"/>
</dbReference>
<dbReference type="SUPFAM" id="SSF51735">
    <property type="entry name" value="NAD(P)-binding Rossmann-fold domains"/>
    <property type="match status" value="1"/>
</dbReference>
<dbReference type="Pfam" id="PF00550">
    <property type="entry name" value="PP-binding"/>
    <property type="match status" value="1"/>
</dbReference>
<feature type="domain" description="Carrier" evidence="3">
    <location>
        <begin position="648"/>
        <end position="724"/>
    </location>
</feature>
<organism evidence="4 5">
    <name type="scientific">Kineosporia mesophila</name>
    <dbReference type="NCBI Taxonomy" id="566012"/>
    <lineage>
        <taxon>Bacteria</taxon>
        <taxon>Bacillati</taxon>
        <taxon>Actinomycetota</taxon>
        <taxon>Actinomycetes</taxon>
        <taxon>Kineosporiales</taxon>
        <taxon>Kineosporiaceae</taxon>
        <taxon>Kineosporia</taxon>
    </lineage>
</organism>
<dbReference type="NCBIfam" id="TIGR01746">
    <property type="entry name" value="Thioester-redct"/>
    <property type="match status" value="1"/>
</dbReference>
<sequence>MQPDPVLRKHQFSDAFVASAVRAVQEVARRLDRDLIVVGSSVERSVAAALTVCLTTSDGGPVIRCIFDEKYCVSYEIELSDGDPWAPATTAVVEMCTQLTQALLADPDLDPTAAPALSRATEAAVLGPLAGVTIDHGPFRGVPAQVSDMARRTPELVAVHATDGTLTYGELVAHARRLAVRIIAAAPAPGSLIPVLVADGLALPVAWAGAMFAGVGYVPVDPHWPASRIERVLDLLAGAPVLCTDPDLMPAHHRDRALVVEVSATEKSSGIKDGVVTGPHDVVYGVYTSGTTGTPLCAVNSHGALANRLAFMTSWFGPAPAREVVLQNTRHTYDSAFWQIFWPLTTGGATVVPTAGEHRDLQHTIDLIETHGVTVTDFVPALLNALLSLLEQRPALVGRLRSLRHLVVGGEQINPHDVHRLQRLLPGLRVSNGYGPSEAAIGMIFHEVTEADGDDVPLGRPVDNCGAVVVDVDGRPLPPGATGEIVIGGVCVGLGYHGEIDRSAQRFFDCPWPGAGPVLTGRLYRTGDLGHLDERGRFHFSGRIDHQIKVGGVRIEPGEVEAAALSLPGVRQAVALVVGPATGRELVLVVTGTVPAAEVLTHLGSRLPRSSVPQRCLVLEEIPLTAAGKTDRRQLALEAELADVAGAADLDDRTDDEVLRVLRTAMRRPRLRAHDDVFAAGANSLLMVAAVVALTDRFGVEIGVRDLVDHPTAAGLRELITRRELDHERVPEEAALVAADLADLTGPVPARRERRDQPVRTVLLTGATGFVGTHLLHELLDDPDLTVVCLVRAPDDDQARRRLDTALTGQQLDHPGFTGRVRAVAGDLSRPGLGLSPEQWSSLAQAVDLVVHNGAMVNFLYDYRMHRDPNVRGTAELIRFAREAGGVPLHYISTLGVLHDHAMRTPGVLGEDVDLAGVTAPRSGYSRSKWVAERLLNAATDLPVTVLRLGEVMPAVRPVNPAGPAGPIANPTAVTHLLLQAFEQLGAVPRAAIRSDYTPVDAVARTVAEAVRDTTVWGGVLHVFRPGSVRFDELAEFPVTPRVACTRFLADLRVAAAGDTGLSTLLAVIDHRAGGGLDDEDTARAVLENLLQDNPACFDRTAGAAFEQRHGLNRHRVPAALAQ</sequence>
<keyword evidence="5" id="KW-1185">Reference proteome</keyword>
<proteinExistence type="predicted"/>
<dbReference type="PANTHER" id="PTHR44845:SF6">
    <property type="entry name" value="BETA-ALANINE-ACTIVATING ENZYME"/>
    <property type="match status" value="1"/>
</dbReference>
<dbReference type="InterPro" id="IPR000873">
    <property type="entry name" value="AMP-dep_synth/lig_dom"/>
</dbReference>
<dbReference type="InterPro" id="IPR042099">
    <property type="entry name" value="ANL_N_sf"/>
</dbReference>
<gene>
    <name evidence="4" type="ORF">GCM10022223_42070</name>
</gene>
<dbReference type="NCBIfam" id="TIGR01733">
    <property type="entry name" value="AA-adenyl-dom"/>
    <property type="match status" value="1"/>
</dbReference>
<dbReference type="SUPFAM" id="SSF47336">
    <property type="entry name" value="ACP-like"/>
    <property type="match status" value="1"/>
</dbReference>
<dbReference type="InterPro" id="IPR036736">
    <property type="entry name" value="ACP-like_sf"/>
</dbReference>
<dbReference type="EMBL" id="BAAAZO010000007">
    <property type="protein sequence ID" value="GAA3620780.1"/>
    <property type="molecule type" value="Genomic_DNA"/>
</dbReference>
<keyword evidence="1" id="KW-0596">Phosphopantetheine</keyword>
<dbReference type="Pfam" id="PF07993">
    <property type="entry name" value="NAD_binding_4"/>
    <property type="match status" value="1"/>
</dbReference>
<evidence type="ECO:0000313" key="5">
    <source>
        <dbReference type="Proteomes" id="UP001501074"/>
    </source>
</evidence>
<dbReference type="PROSITE" id="PS00012">
    <property type="entry name" value="PHOSPHOPANTETHEINE"/>
    <property type="match status" value="1"/>
</dbReference>
<dbReference type="Gene3D" id="3.40.50.12780">
    <property type="entry name" value="N-terminal domain of ligase-like"/>
    <property type="match status" value="1"/>
</dbReference>
<name>A0ABP6ZVF7_9ACTN</name>
<dbReference type="Gene3D" id="3.40.50.720">
    <property type="entry name" value="NAD(P)-binding Rossmann-like Domain"/>
    <property type="match status" value="1"/>
</dbReference>
<dbReference type="Proteomes" id="UP001501074">
    <property type="component" value="Unassembled WGS sequence"/>
</dbReference>
<dbReference type="CDD" id="cd05930">
    <property type="entry name" value="A_NRPS"/>
    <property type="match status" value="1"/>
</dbReference>
<dbReference type="InterPro" id="IPR025110">
    <property type="entry name" value="AMP-bd_C"/>
</dbReference>
<dbReference type="InterPro" id="IPR013120">
    <property type="entry name" value="FAR_NAD-bd"/>
</dbReference>
<dbReference type="SUPFAM" id="SSF56801">
    <property type="entry name" value="Acetyl-CoA synthetase-like"/>
    <property type="match status" value="1"/>
</dbReference>
<dbReference type="Pfam" id="PF00501">
    <property type="entry name" value="AMP-binding"/>
    <property type="match status" value="1"/>
</dbReference>